<protein>
    <recommendedName>
        <fullName evidence="2">Reverse transcriptase domain-containing protein</fullName>
    </recommendedName>
</protein>
<keyword evidence="4" id="KW-1185">Reference proteome</keyword>
<sequence length="482" mass="55704">MEKNICYRQRRRKEVVYDDCVLEDSLSQGDWYIEEDPNVDYEMLLRGLRACAERASKPRTTNLDRISKITKELKALQEDLLKYRQKKILEAAQRRTSLKKCRRDLREYNIPLATLLSEDGTRTSSRREMEYITERFYSNLFRSSTPVSSPIIPTGEAPPRTSEKERIPDQWKTSRTVLIHKKGDREDLRNYRPICLLSVLYKVFTKIILTRISRTLDEVQPQEQAGFRQGFSCLDHIQTVSRVIEVCREYRLPLVLTFVDYEKAFDSVETNAILSALVDQGVDASYVRTLANCYDRCTARIQLFHRPLTIPIGKRARQGDTISPKLFTAALQWIMKSLSWEERGIRVDGRFLSNLCFADDIVLFSSSTNEAETMLNELNEAGKRIGLRINRKKTQFMKNAHCEDGGVQLEGSQIVETPSYVYLGRSMNMENDLKEELNRRMRAAWAAFAAVREATDQLADQDLRAHLFDSTVLLALCYAAET</sequence>
<dbReference type="EMBL" id="JAVFWL010000003">
    <property type="protein sequence ID" value="KAK6744006.1"/>
    <property type="molecule type" value="Genomic_DNA"/>
</dbReference>
<dbReference type="Proteomes" id="UP001303046">
    <property type="component" value="Unassembled WGS sequence"/>
</dbReference>
<dbReference type="PROSITE" id="PS50878">
    <property type="entry name" value="RT_POL"/>
    <property type="match status" value="1"/>
</dbReference>
<dbReference type="CDD" id="cd01650">
    <property type="entry name" value="RT_nLTR_like"/>
    <property type="match status" value="1"/>
</dbReference>
<evidence type="ECO:0000259" key="2">
    <source>
        <dbReference type="PROSITE" id="PS50878"/>
    </source>
</evidence>
<feature type="region of interest" description="Disordered" evidence="1">
    <location>
        <begin position="148"/>
        <end position="167"/>
    </location>
</feature>
<dbReference type="PANTHER" id="PTHR47027:SF20">
    <property type="entry name" value="REVERSE TRANSCRIPTASE-LIKE PROTEIN WITH RNA-DIRECTED DNA POLYMERASE DOMAIN"/>
    <property type="match status" value="1"/>
</dbReference>
<comment type="caution">
    <text evidence="3">The sequence shown here is derived from an EMBL/GenBank/DDBJ whole genome shotgun (WGS) entry which is preliminary data.</text>
</comment>
<dbReference type="SUPFAM" id="SSF56672">
    <property type="entry name" value="DNA/RNA polymerases"/>
    <property type="match status" value="1"/>
</dbReference>
<name>A0ABR1D0B5_NECAM</name>
<dbReference type="Gene3D" id="3.30.70.270">
    <property type="match status" value="1"/>
</dbReference>
<feature type="domain" description="Reverse transcriptase" evidence="2">
    <location>
        <begin position="160"/>
        <end position="427"/>
    </location>
</feature>
<reference evidence="3 4" key="1">
    <citation type="submission" date="2023-08" db="EMBL/GenBank/DDBJ databases">
        <title>A Necator americanus chromosomal reference genome.</title>
        <authorList>
            <person name="Ilik V."/>
            <person name="Petrzelkova K.J."/>
            <person name="Pardy F."/>
            <person name="Fuh T."/>
            <person name="Niatou-Singa F.S."/>
            <person name="Gouil Q."/>
            <person name="Baker L."/>
            <person name="Ritchie M.E."/>
            <person name="Jex A.R."/>
            <person name="Gazzola D."/>
            <person name="Li H."/>
            <person name="Toshio Fujiwara R."/>
            <person name="Zhan B."/>
            <person name="Aroian R.V."/>
            <person name="Pafco B."/>
            <person name="Schwarz E.M."/>
        </authorList>
    </citation>
    <scope>NUCLEOTIDE SEQUENCE [LARGE SCALE GENOMIC DNA]</scope>
    <source>
        <strain evidence="3 4">Aroian</strain>
        <tissue evidence="3">Whole animal</tissue>
    </source>
</reference>
<dbReference type="PANTHER" id="PTHR47027">
    <property type="entry name" value="REVERSE TRANSCRIPTASE DOMAIN-CONTAINING PROTEIN"/>
    <property type="match status" value="1"/>
</dbReference>
<dbReference type="InterPro" id="IPR000477">
    <property type="entry name" value="RT_dom"/>
</dbReference>
<evidence type="ECO:0000313" key="4">
    <source>
        <dbReference type="Proteomes" id="UP001303046"/>
    </source>
</evidence>
<dbReference type="InterPro" id="IPR043128">
    <property type="entry name" value="Rev_trsase/Diguanyl_cyclase"/>
</dbReference>
<accession>A0ABR1D0B5</accession>
<evidence type="ECO:0000313" key="3">
    <source>
        <dbReference type="EMBL" id="KAK6744006.1"/>
    </source>
</evidence>
<organism evidence="3 4">
    <name type="scientific">Necator americanus</name>
    <name type="common">Human hookworm</name>
    <dbReference type="NCBI Taxonomy" id="51031"/>
    <lineage>
        <taxon>Eukaryota</taxon>
        <taxon>Metazoa</taxon>
        <taxon>Ecdysozoa</taxon>
        <taxon>Nematoda</taxon>
        <taxon>Chromadorea</taxon>
        <taxon>Rhabditida</taxon>
        <taxon>Rhabditina</taxon>
        <taxon>Rhabditomorpha</taxon>
        <taxon>Strongyloidea</taxon>
        <taxon>Ancylostomatidae</taxon>
        <taxon>Bunostominae</taxon>
        <taxon>Necator</taxon>
    </lineage>
</organism>
<proteinExistence type="predicted"/>
<evidence type="ECO:0000256" key="1">
    <source>
        <dbReference type="SAM" id="MobiDB-lite"/>
    </source>
</evidence>
<dbReference type="InterPro" id="IPR043502">
    <property type="entry name" value="DNA/RNA_pol_sf"/>
</dbReference>
<gene>
    <name evidence="3" type="primary">Necator_chrIII.g11747</name>
    <name evidence="3" type="ORF">RB195_010982</name>
</gene>
<dbReference type="Pfam" id="PF00078">
    <property type="entry name" value="RVT_1"/>
    <property type="match status" value="1"/>
</dbReference>